<dbReference type="InterPro" id="IPR052553">
    <property type="entry name" value="CbiG_hydrolase"/>
</dbReference>
<comment type="caution">
    <text evidence="2">The sequence shown here is derived from an EMBL/GenBank/DDBJ whole genome shotgun (WGS) entry which is preliminary data.</text>
</comment>
<dbReference type="InterPro" id="IPR036518">
    <property type="entry name" value="CobE/GbiG_C_sf"/>
</dbReference>
<evidence type="ECO:0000259" key="1">
    <source>
        <dbReference type="Pfam" id="PF01890"/>
    </source>
</evidence>
<proteinExistence type="predicted"/>
<feature type="domain" description="CobE/GbiG C-terminal" evidence="1">
    <location>
        <begin position="8"/>
        <end position="128"/>
    </location>
</feature>
<gene>
    <name evidence="2" type="ORF">FS320_13200</name>
</gene>
<dbReference type="Proteomes" id="UP000403266">
    <property type="component" value="Unassembled WGS sequence"/>
</dbReference>
<keyword evidence="3" id="KW-1185">Reference proteome</keyword>
<dbReference type="PANTHER" id="PTHR37477:SF1">
    <property type="entry name" value="COBALT-PRECORRIN-5A HYDROLASE"/>
    <property type="match status" value="1"/>
</dbReference>
<dbReference type="OrthoDB" id="7308095at2"/>
<organism evidence="2 3">
    <name type="scientific">Microvirga tunisiensis</name>
    <dbReference type="NCBI Taxonomy" id="2108360"/>
    <lineage>
        <taxon>Bacteria</taxon>
        <taxon>Pseudomonadati</taxon>
        <taxon>Pseudomonadota</taxon>
        <taxon>Alphaproteobacteria</taxon>
        <taxon>Hyphomicrobiales</taxon>
        <taxon>Methylobacteriaceae</taxon>
        <taxon>Microvirga</taxon>
    </lineage>
</organism>
<name>A0A5N7MIC3_9HYPH</name>
<evidence type="ECO:0000313" key="3">
    <source>
        <dbReference type="Proteomes" id="UP000403266"/>
    </source>
</evidence>
<protein>
    <submittedName>
        <fullName evidence="2">Cobalamin biosynthesis protein</fullName>
    </submittedName>
</protein>
<dbReference type="AlphaFoldDB" id="A0A5N7MIC3"/>
<evidence type="ECO:0000313" key="2">
    <source>
        <dbReference type="EMBL" id="MPR26159.1"/>
    </source>
</evidence>
<dbReference type="EMBL" id="VOSK01000041">
    <property type="protein sequence ID" value="MPR26159.1"/>
    <property type="molecule type" value="Genomic_DNA"/>
</dbReference>
<dbReference type="InterPro" id="IPR002750">
    <property type="entry name" value="CobE/GbiG_C"/>
</dbReference>
<reference evidence="2 3" key="1">
    <citation type="journal article" date="2019" name="Syst. Appl. Microbiol.">
        <title>Microvirga tunisiensis sp. nov., a root nodule symbiotic bacterium isolated from Lupinus micranthus and L. luteus grown in Northern Tunisia.</title>
        <authorList>
            <person name="Msaddak A."/>
            <person name="Rejili M."/>
            <person name="Duran D."/>
            <person name="Mars M."/>
            <person name="Palacios J.M."/>
            <person name="Ruiz-Argueso T."/>
            <person name="Rey L."/>
            <person name="Imperial J."/>
        </authorList>
    </citation>
    <scope>NUCLEOTIDE SEQUENCE [LARGE SCALE GENOMIC DNA]</scope>
    <source>
        <strain evidence="2 3">Lmie10</strain>
    </source>
</reference>
<dbReference type="Pfam" id="PF01890">
    <property type="entry name" value="CbiG_C"/>
    <property type="match status" value="1"/>
</dbReference>
<dbReference type="PANTHER" id="PTHR37477">
    <property type="entry name" value="COBALT-PRECORRIN-5A HYDROLASE"/>
    <property type="match status" value="1"/>
</dbReference>
<accession>A0A5N7MIC3</accession>
<dbReference type="SUPFAM" id="SSF159664">
    <property type="entry name" value="CobE/GbiG C-terminal domain-like"/>
    <property type="match status" value="1"/>
</dbReference>
<sequence>MGGGEAMIVAGLGFRRSAAAEEIVTLVELALNRAELARGALAKLGTIEALADLPAFTEAARRLAVPTMAVGEQDLSAAGPRVRTQSARSLAARGVGSVAEAAALAAAGPGATLVLERIASTSVTCALARPETEP</sequence>
<dbReference type="GO" id="GO:0009236">
    <property type="term" value="P:cobalamin biosynthetic process"/>
    <property type="evidence" value="ECO:0007669"/>
    <property type="project" value="InterPro"/>
</dbReference>
<dbReference type="Gene3D" id="3.30.420.180">
    <property type="entry name" value="CobE/GbiG C-terminal domain"/>
    <property type="match status" value="1"/>
</dbReference>